<gene>
    <name evidence="1" type="ORF">LPJ66_003100</name>
</gene>
<protein>
    <submittedName>
        <fullName evidence="1">Uncharacterized protein</fullName>
    </submittedName>
</protein>
<comment type="caution">
    <text evidence="1">The sequence shown here is derived from an EMBL/GenBank/DDBJ whole genome shotgun (WGS) entry which is preliminary data.</text>
</comment>
<dbReference type="EMBL" id="JANBPG010000289">
    <property type="protein sequence ID" value="KAJ1897883.1"/>
    <property type="molecule type" value="Genomic_DNA"/>
</dbReference>
<accession>A0ACC1IM81</accession>
<name>A0ACC1IM81_9FUNG</name>
<organism evidence="1 2">
    <name type="scientific">Kickxella alabastrina</name>
    <dbReference type="NCBI Taxonomy" id="61397"/>
    <lineage>
        <taxon>Eukaryota</taxon>
        <taxon>Fungi</taxon>
        <taxon>Fungi incertae sedis</taxon>
        <taxon>Zoopagomycota</taxon>
        <taxon>Kickxellomycotina</taxon>
        <taxon>Kickxellomycetes</taxon>
        <taxon>Kickxellales</taxon>
        <taxon>Kickxellaceae</taxon>
        <taxon>Kickxella</taxon>
    </lineage>
</organism>
<feature type="non-terminal residue" evidence="1">
    <location>
        <position position="2295"/>
    </location>
</feature>
<keyword evidence="2" id="KW-1185">Reference proteome</keyword>
<evidence type="ECO:0000313" key="1">
    <source>
        <dbReference type="EMBL" id="KAJ1897883.1"/>
    </source>
</evidence>
<sequence>MEEQMSCYDAHGGSCSPPSSPCSRRVYLYSAHFTGRFALARCDESDGDFDPEDMVPTDVQTMAARIADVTMQTAPSLDHIVAAQVAIAAANASSSSHSHRHSEGEGEVIGFSHSSSSSDDIGTDRKTQSLDTSISNTSEMNVDVDVDGYAALQTVQLDQPLVDSDHAPGIAAASNTLSECALPYLGSETNSESLIQQQQQQPDERAATPSAQSPTTHRYAPIVSPLRLSVSRQNSLQLSPILALGDSAVLSLSPHAADLAIEHTSLVTTLPTLPEVHGQPQNGGQELQSSGDHDTLSLHAQQPDQSRARHNGHVILQDHVCMKKRHLGDLPVASVVVASNATLEHSQDAGQQQPRACEHEHTQSCEYSSGGQAFAPDCGLQAHISVCRSSSGSLTTTKGLVVSSSSCLTSALTMASAADKQPHARDTKESAQTAKSELTVAASADPEQLVYALGTANAHQNIDDRRASEHTRKSQVCLAAQSFARAQSEDAGEDEDSTGDQASAQEKVDFLARVSPATADVWQHEPHSLEAKQQTQQALPANSAVAAEGAKKRRIAPFLVSTELTTQPTGNLVAQQNQQLMSSAGISALLLSSHTEAEAAATVPQLDPVSARSQLQAAFVSCGSAGSDTSTGRVLSNARRHRRALASLDYSADQPPCAVDLQFIAGDTFWFRRLASCKLTSSNAQRVERMTARVRKGDGKGMHERDAGAMDANSASARLWRNMQRVQAWHWQHVATVDAIAYGDLGSHTDDSILGVTAAAEATAAASAKDYNVANDEDEVMPIYGDSESEGEYPDDLLREMDAERRDVDKHRARAENIERQRVELVRSIIQERKTQFESDWQTRVRPKLEALAYKNWRQHIGRRARLEGELARLSIQRLPNEEKGVFESGCSSRRELVTLCEGFHLTINQIAETKWMLQLIGLPCPRHPIRKQRCSSLSSSAVPNQAQRYSALLKGRSQLPETKGVDSDSDSDSSNDSSNISSSSDSDSMAGFIDDEDDVRVGSNPIINAHGRRIGSDMADGPNNVARSQGRSSQKLAQQPASRAAAGSSASADAGASVVLPVQQRLRQQLHGRPLSLEEAAAAEEAALAAEEALLTKTKGKELAKYREAVSRRYSRNRGPTTRSQRSRVGLDLGPNQGESKAQAHDNASVAVGKDTDEKGKAARQSAQQPTGSPVVTTTVAMSNEQFVRELCQHNTDEIHDAAMFFVMRMMRGLESLADLGAGRLNPDYPERMPAVSMRIALRMWSEFMQWINVPGDPIPDNRAMPNTKTDSRSANDTGDASLVVVTYPNSKQRDEHLTIIRSELERTPHLSVTDEQQRHDLQRMCHDTSLVARSLIECPLPVWGVDHARLKSANANNTRDAVFASFKRVKRTNGRSGGDNSDGRSILLIRRWCLPKLARLVQEIKAIRRAVFAAFFHWRRTCRVETEGAEKQPTSSLVVDSYGTARSCDHEGGGVGQLDGISAVEDAAGVDADADGNAQSVREDGELSDNGSQLDSKIAANRKRRRREMPVHTESQEVLEMRQREKQAVVDFKRRAKEQEADIARKRMRSESTHNAAAVVHASAGLGAADEDEVLASGINFVRPPAQSLLSPLAQLASLKPSALPMMAHTLTPLPQVVPELDVSTIGTPVHINLGHEADQRNVFVPGFIGSHLKEHQVEGVQFMWQNVVALSDHNSAASDSENGGSKSKRASHMPKQHGCVLAHSMGLGKTLQTVAFVYTLLNEILEGSADFAHSTFGTRRVLVLCPPTVQSNWAAEFEKWTGVGHTRLSLSKPSGPILPTPYDATSDSDQQQRILHAVRVRARRVITQVVSFEVMTNSKMQMVALKSWHAHGGVLIMGYPIFRRLVQRATAATVAGSDKPADTDGRLPDSARPMSGSALVTGTNGLAAPTSPNGTRQQQQDLLRKYLIDEGPCLVIADEGHCIKNPETQLAKAANMLKTRARICLTGYPLQNRIEEYWTMVDFCYPQFLGDLADFRYRYIKPINDGMYVDATKDDKRRSKLHMGMLQKLLETMVDRRDSGLLYHELPRKVEYFISCPLTPMQSQLYIEYLARFVGIGLGAREGTNIGLLQHGHLLLTICNHPAVFKASVEENRCRRQQQQQRQRQQIQQQADLSAIIDDVVDISAIDEEGKCDGDELTGRIADDDAWCREIYERHCGSSQPGIDIADDIADDIDNSGVQNPEHSTKVRMALHIIRESIACGERVLVFSRSIPTLDYLQWAIEHAGIADCDGQKQKGRIQSTRNRMMRIDGATPVTHRQSLIDGFNADDSLYRVFLISSGTGSIGINLVSASR</sequence>
<dbReference type="Proteomes" id="UP001150581">
    <property type="component" value="Unassembled WGS sequence"/>
</dbReference>
<proteinExistence type="predicted"/>
<reference evidence="1" key="1">
    <citation type="submission" date="2022-07" db="EMBL/GenBank/DDBJ databases">
        <title>Phylogenomic reconstructions and comparative analyses of Kickxellomycotina fungi.</title>
        <authorList>
            <person name="Reynolds N.K."/>
            <person name="Stajich J.E."/>
            <person name="Barry K."/>
            <person name="Grigoriev I.V."/>
            <person name="Crous P."/>
            <person name="Smith M.E."/>
        </authorList>
    </citation>
    <scope>NUCLEOTIDE SEQUENCE</scope>
    <source>
        <strain evidence="1">Benny 63K</strain>
    </source>
</reference>
<evidence type="ECO:0000313" key="2">
    <source>
        <dbReference type="Proteomes" id="UP001150581"/>
    </source>
</evidence>